<keyword evidence="1" id="KW-1133">Transmembrane helix</keyword>
<evidence type="ECO:0000313" key="3">
    <source>
        <dbReference type="Proteomes" id="UP000603640"/>
    </source>
</evidence>
<dbReference type="AlphaFoldDB" id="A0A923N9S0"/>
<dbReference type="Pfam" id="PF16156">
    <property type="entry name" value="DUF4864"/>
    <property type="match status" value="1"/>
</dbReference>
<gene>
    <name evidence="2" type="ORF">H8S84_18375</name>
</gene>
<organism evidence="2 3">
    <name type="scientific">Pontibacter cellulosilyticus</name>
    <dbReference type="NCBI Taxonomy" id="1720253"/>
    <lineage>
        <taxon>Bacteria</taxon>
        <taxon>Pseudomonadati</taxon>
        <taxon>Bacteroidota</taxon>
        <taxon>Cytophagia</taxon>
        <taxon>Cytophagales</taxon>
        <taxon>Hymenobacteraceae</taxon>
        <taxon>Pontibacter</taxon>
    </lineage>
</organism>
<dbReference type="EMBL" id="JACRVF010000006">
    <property type="protein sequence ID" value="MBC5994818.1"/>
    <property type="molecule type" value="Genomic_DNA"/>
</dbReference>
<proteinExistence type="predicted"/>
<dbReference type="PANTHER" id="PTHR35716">
    <property type="entry name" value="OS05G0574700 PROTEIN-RELATED"/>
    <property type="match status" value="1"/>
</dbReference>
<keyword evidence="3" id="KW-1185">Reference proteome</keyword>
<evidence type="ECO:0000256" key="1">
    <source>
        <dbReference type="SAM" id="Phobius"/>
    </source>
</evidence>
<feature type="transmembrane region" description="Helical" evidence="1">
    <location>
        <begin position="7"/>
        <end position="27"/>
    </location>
</feature>
<dbReference type="Proteomes" id="UP000603640">
    <property type="component" value="Unassembled WGS sequence"/>
</dbReference>
<evidence type="ECO:0000313" key="2">
    <source>
        <dbReference type="EMBL" id="MBC5994818.1"/>
    </source>
</evidence>
<keyword evidence="1" id="KW-0812">Transmembrane</keyword>
<reference evidence="2" key="1">
    <citation type="submission" date="2020-08" db="EMBL/GenBank/DDBJ databases">
        <title>Pontibacter sp. SD6 16S ribosomal RNA gene Genome sequencing and assembly.</title>
        <authorList>
            <person name="Kang M."/>
        </authorList>
    </citation>
    <scope>NUCLEOTIDE SEQUENCE</scope>
    <source>
        <strain evidence="2">SD6</strain>
    </source>
</reference>
<name>A0A923N9S0_9BACT</name>
<dbReference type="RefSeq" id="WP_187068847.1">
    <property type="nucleotide sequence ID" value="NZ_JACRVF010000006.1"/>
</dbReference>
<comment type="caution">
    <text evidence="2">The sequence shown here is derived from an EMBL/GenBank/DDBJ whole genome shotgun (WGS) entry which is preliminary data.</text>
</comment>
<dbReference type="InterPro" id="IPR032347">
    <property type="entry name" value="DUF4864"/>
</dbReference>
<protein>
    <submittedName>
        <fullName evidence="2">DUF4864 domain-containing protein</fullName>
    </submittedName>
</protein>
<keyword evidence="1" id="KW-0472">Membrane</keyword>
<sequence>MKGIDHVFDKIMLATGIALLVLFWWQFPAMPSPDQQHYTSYTSPTEGITSTSKWTYIRPDKALTPRQVIRIQMRALQENDQQDSGIITVFNFSSPKNKMHIGPINHFRLIVRDPAYRTMLNFKSYKTGQLVVADDKAYQLVVITGRDGTEEVYMFILAKQRKGNYKGCWMTEGIARMEPGRQTSLT</sequence>
<accession>A0A923N9S0</accession>